<proteinExistence type="predicted"/>
<protein>
    <recommendedName>
        <fullName evidence="2">Putative Flp pilus-assembly TadG-like N-terminal domain-containing protein</fullName>
    </recommendedName>
</protein>
<evidence type="ECO:0000313" key="4">
    <source>
        <dbReference type="Proteomes" id="UP000282837"/>
    </source>
</evidence>
<accession>A0A437N7D4</accession>
<dbReference type="InterPro" id="IPR028087">
    <property type="entry name" value="Tad_N"/>
</dbReference>
<evidence type="ECO:0000256" key="1">
    <source>
        <dbReference type="SAM" id="Phobius"/>
    </source>
</evidence>
<dbReference type="Pfam" id="PF13400">
    <property type="entry name" value="Tad"/>
    <property type="match status" value="1"/>
</dbReference>
<dbReference type="OrthoDB" id="7624353at2"/>
<organism evidence="3 4">
    <name type="scientific">Novosphingobium umbonatum</name>
    <dbReference type="NCBI Taxonomy" id="1908524"/>
    <lineage>
        <taxon>Bacteria</taxon>
        <taxon>Pseudomonadati</taxon>
        <taxon>Pseudomonadota</taxon>
        <taxon>Alphaproteobacteria</taxon>
        <taxon>Sphingomonadales</taxon>
        <taxon>Sphingomonadaceae</taxon>
        <taxon>Novosphingobium</taxon>
    </lineage>
</organism>
<name>A0A437N7D4_9SPHN</name>
<dbReference type="AlphaFoldDB" id="A0A437N7D4"/>
<evidence type="ECO:0000313" key="3">
    <source>
        <dbReference type="EMBL" id="RVU05849.1"/>
    </source>
</evidence>
<dbReference type="Proteomes" id="UP000282837">
    <property type="component" value="Unassembled WGS sequence"/>
</dbReference>
<gene>
    <name evidence="3" type="ORF">EOE18_07690</name>
</gene>
<keyword evidence="1" id="KW-0812">Transmembrane</keyword>
<feature type="transmembrane region" description="Helical" evidence="1">
    <location>
        <begin position="102"/>
        <end position="121"/>
    </location>
</feature>
<sequence length="594" mass="63641">MIQGLGTQGAIAADLHNPSGKAISRLPHADPKEPRLTLGATLRCLLRFRSNPMVKSGIMFLPKGRHQRTQSTATPRGGRSFAPASWLVRIWPRLWHDARGNVLMMCGFILVPLIFAIGFGIDYSRAMRLQTILNAAADSAALSAVSNTAMAGTTQAAQTTAINMFKAQVTGLTGLVFDSSTDITVTITTTSSASSASVRTATVAWRAKSTNLFSSILKSGSLAIAGTAKAAASKAPYINYYLLLDISPSMLLPTTTAGMDALRNATKARSNSPYGCTFACHTSTAHNNNIYIQNTAGQDIWLDSSNNAWPVSSIQNGYVYSSSYRNGSQPVGAFSSGVYADTHWLSRNYSSLYGGSVSIPLRIDAETEASRDLIETAQSYAASNNVTYKMQIFSFDWPRQNENVPVRAVTSSMADVNSMSRSSVPDLYTQQVRWYSNFCPGQNYCINDEASQFTTTLSLAKSYIPTAGDGTTSAKAKQVLLIITDGMLDESRNGSRYVGEMHADTLTQCSAIKAKGVMIGVLYTTYDSATLTGDSWSTSVVAPRIPYVAPALKSCASTTSSGEVMFYEVGANGDISAALASLFAMTMQSARLTQ</sequence>
<dbReference type="EMBL" id="SACO01000004">
    <property type="protein sequence ID" value="RVU05849.1"/>
    <property type="molecule type" value="Genomic_DNA"/>
</dbReference>
<reference evidence="3 4" key="1">
    <citation type="submission" date="2019-01" db="EMBL/GenBank/DDBJ databases">
        <authorList>
            <person name="Chen W.-M."/>
        </authorList>
    </citation>
    <scope>NUCLEOTIDE SEQUENCE [LARGE SCALE GENOMIC DNA]</scope>
    <source>
        <strain evidence="3 4">FSY-9</strain>
    </source>
</reference>
<keyword evidence="1" id="KW-0472">Membrane</keyword>
<comment type="caution">
    <text evidence="3">The sequence shown here is derived from an EMBL/GenBank/DDBJ whole genome shotgun (WGS) entry which is preliminary data.</text>
</comment>
<keyword evidence="1" id="KW-1133">Transmembrane helix</keyword>
<evidence type="ECO:0000259" key="2">
    <source>
        <dbReference type="Pfam" id="PF13400"/>
    </source>
</evidence>
<feature type="domain" description="Putative Flp pilus-assembly TadG-like N-terminal" evidence="2">
    <location>
        <begin position="100"/>
        <end position="146"/>
    </location>
</feature>
<keyword evidence="4" id="KW-1185">Reference proteome</keyword>